<sequence>MTDSQEVTTKGSQLERRRKRNWFARFSITVIVVATFLILVTLLFFSEVPADARDLLNILLGAYVAVLAKTTDYWFKEKEDPEIAEGKALDEAEFQNGNGIG</sequence>
<protein>
    <submittedName>
        <fullName evidence="2">Uncharacterized protein</fullName>
    </submittedName>
</protein>
<keyword evidence="1" id="KW-1133">Transmembrane helix</keyword>
<evidence type="ECO:0000256" key="1">
    <source>
        <dbReference type="SAM" id="Phobius"/>
    </source>
</evidence>
<dbReference type="AlphaFoldDB" id="A0A381SNL6"/>
<organism evidence="2">
    <name type="scientific">marine metagenome</name>
    <dbReference type="NCBI Taxonomy" id="408172"/>
    <lineage>
        <taxon>unclassified sequences</taxon>
        <taxon>metagenomes</taxon>
        <taxon>ecological metagenomes</taxon>
    </lineage>
</organism>
<proteinExistence type="predicted"/>
<name>A0A381SNL6_9ZZZZ</name>
<gene>
    <name evidence="2" type="ORF">METZ01_LOCUS57868</name>
</gene>
<keyword evidence="1" id="KW-0472">Membrane</keyword>
<accession>A0A381SNL6</accession>
<evidence type="ECO:0000313" key="2">
    <source>
        <dbReference type="EMBL" id="SVA05014.1"/>
    </source>
</evidence>
<dbReference type="EMBL" id="UINC01003289">
    <property type="protein sequence ID" value="SVA05014.1"/>
    <property type="molecule type" value="Genomic_DNA"/>
</dbReference>
<feature type="transmembrane region" description="Helical" evidence="1">
    <location>
        <begin position="22"/>
        <end position="44"/>
    </location>
</feature>
<reference evidence="2" key="1">
    <citation type="submission" date="2018-05" db="EMBL/GenBank/DDBJ databases">
        <authorList>
            <person name="Lanie J.A."/>
            <person name="Ng W.-L."/>
            <person name="Kazmierczak K.M."/>
            <person name="Andrzejewski T.M."/>
            <person name="Davidsen T.M."/>
            <person name="Wayne K.J."/>
            <person name="Tettelin H."/>
            <person name="Glass J.I."/>
            <person name="Rusch D."/>
            <person name="Podicherti R."/>
            <person name="Tsui H.-C.T."/>
            <person name="Winkler M.E."/>
        </authorList>
    </citation>
    <scope>NUCLEOTIDE SEQUENCE</scope>
</reference>
<keyword evidence="1" id="KW-0812">Transmembrane</keyword>